<evidence type="ECO:0000313" key="5">
    <source>
        <dbReference type="EMBL" id="WCR06974.1"/>
    </source>
</evidence>
<keyword evidence="2" id="KW-0238">DNA-binding</keyword>
<proteinExistence type="predicted"/>
<dbReference type="InterPro" id="IPR039422">
    <property type="entry name" value="MarR/SlyA-like"/>
</dbReference>
<gene>
    <name evidence="5" type="ORF">JHX87_16135</name>
</gene>
<dbReference type="SUPFAM" id="SSF46785">
    <property type="entry name" value="Winged helix' DNA-binding domain"/>
    <property type="match status" value="1"/>
</dbReference>
<dbReference type="InterPro" id="IPR000835">
    <property type="entry name" value="HTH_MarR-typ"/>
</dbReference>
<organism evidence="5 6">
    <name type="scientific">Paracoccus fistulariae</name>
    <dbReference type="NCBI Taxonomy" id="658446"/>
    <lineage>
        <taxon>Bacteria</taxon>
        <taxon>Pseudomonadati</taxon>
        <taxon>Pseudomonadota</taxon>
        <taxon>Alphaproteobacteria</taxon>
        <taxon>Rhodobacterales</taxon>
        <taxon>Paracoccaceae</taxon>
        <taxon>Paracoccus</taxon>
    </lineage>
</organism>
<dbReference type="InterPro" id="IPR036390">
    <property type="entry name" value="WH_DNA-bd_sf"/>
</dbReference>
<evidence type="ECO:0000256" key="3">
    <source>
        <dbReference type="ARBA" id="ARBA00023163"/>
    </source>
</evidence>
<dbReference type="Pfam" id="PF01047">
    <property type="entry name" value="MarR"/>
    <property type="match status" value="1"/>
</dbReference>
<dbReference type="PANTHER" id="PTHR33164:SF64">
    <property type="entry name" value="TRANSCRIPTIONAL REGULATOR SLYA"/>
    <property type="match status" value="1"/>
</dbReference>
<dbReference type="SMART" id="SM00347">
    <property type="entry name" value="HTH_MARR"/>
    <property type="match status" value="1"/>
</dbReference>
<keyword evidence="6" id="KW-1185">Reference proteome</keyword>
<dbReference type="Gene3D" id="1.10.10.10">
    <property type="entry name" value="Winged helix-like DNA-binding domain superfamily/Winged helix DNA-binding domain"/>
    <property type="match status" value="1"/>
</dbReference>
<accession>A0ABY7SJ09</accession>
<reference evidence="5 6" key="1">
    <citation type="submission" date="2021-01" db="EMBL/GenBank/DDBJ databases">
        <title>Biogeographic distribution of Paracoccus.</title>
        <authorList>
            <person name="Hollensteiner J."/>
            <person name="Leineberger J."/>
            <person name="Brinkhoff T."/>
            <person name="Daniel R."/>
        </authorList>
    </citation>
    <scope>NUCLEOTIDE SEQUENCE [LARGE SCALE GENOMIC DNA]</scope>
    <source>
        <strain evidence="5 6">KCTC 22803</strain>
    </source>
</reference>
<feature type="domain" description="HTH marR-type" evidence="4">
    <location>
        <begin position="8"/>
        <end position="142"/>
    </location>
</feature>
<evidence type="ECO:0000313" key="6">
    <source>
        <dbReference type="Proteomes" id="UP001219349"/>
    </source>
</evidence>
<dbReference type="EMBL" id="CP067136">
    <property type="protein sequence ID" value="WCR06974.1"/>
    <property type="molecule type" value="Genomic_DNA"/>
</dbReference>
<evidence type="ECO:0000256" key="2">
    <source>
        <dbReference type="ARBA" id="ARBA00023125"/>
    </source>
</evidence>
<dbReference type="RefSeq" id="WP_271883800.1">
    <property type="nucleotide sequence ID" value="NZ_CP067136.1"/>
</dbReference>
<evidence type="ECO:0000256" key="1">
    <source>
        <dbReference type="ARBA" id="ARBA00023015"/>
    </source>
</evidence>
<dbReference type="PRINTS" id="PR00598">
    <property type="entry name" value="HTHMARR"/>
</dbReference>
<name>A0ABY7SJ09_9RHOB</name>
<protein>
    <submittedName>
        <fullName evidence="5">MarR family transcriptional regulator</fullName>
    </submittedName>
</protein>
<evidence type="ECO:0000259" key="4">
    <source>
        <dbReference type="PROSITE" id="PS50995"/>
    </source>
</evidence>
<keyword evidence="1" id="KW-0805">Transcription regulation</keyword>
<dbReference type="InterPro" id="IPR036388">
    <property type="entry name" value="WH-like_DNA-bd_sf"/>
</dbReference>
<keyword evidence="3" id="KW-0804">Transcription</keyword>
<dbReference type="PANTHER" id="PTHR33164">
    <property type="entry name" value="TRANSCRIPTIONAL REGULATOR, MARR FAMILY"/>
    <property type="match status" value="1"/>
</dbReference>
<dbReference type="Proteomes" id="UP001219349">
    <property type="component" value="Chromosome"/>
</dbReference>
<dbReference type="PROSITE" id="PS50995">
    <property type="entry name" value="HTH_MARR_2"/>
    <property type="match status" value="1"/>
</dbReference>
<sequence length="151" mass="17184">MNANFDFRAALPHWINRAAQALRAEATSRLQQQGLMLTAEEWSLMMILWQDGPQTMTALARLTSRDRTTVTRLIDRLTRKELVDRHARADDRRVVQIAATEKGQELRDPVTRIIGGVIRDTCGDLDPAEYETTLLVLQRMTARLEGDVPQT</sequence>